<keyword evidence="1" id="KW-0812">Transmembrane</keyword>
<evidence type="ECO:0000313" key="3">
    <source>
        <dbReference type="Proteomes" id="UP001432322"/>
    </source>
</evidence>
<dbReference type="PANTHER" id="PTHR45830">
    <property type="entry name" value="SERPENTINE RECEPTOR, CLASS I"/>
    <property type="match status" value="1"/>
</dbReference>
<keyword evidence="1" id="KW-0472">Membrane</keyword>
<evidence type="ECO:0000313" key="2">
    <source>
        <dbReference type="EMBL" id="GMT21699.1"/>
    </source>
</evidence>
<feature type="transmembrane region" description="Helical" evidence="1">
    <location>
        <begin position="7"/>
        <end position="23"/>
    </location>
</feature>
<reference evidence="2" key="1">
    <citation type="submission" date="2023-10" db="EMBL/GenBank/DDBJ databases">
        <title>Genome assembly of Pristionchus species.</title>
        <authorList>
            <person name="Yoshida K."/>
            <person name="Sommer R.J."/>
        </authorList>
    </citation>
    <scope>NUCLEOTIDE SEQUENCE</scope>
    <source>
        <strain evidence="2">RS5133</strain>
    </source>
</reference>
<protein>
    <recommendedName>
        <fullName evidence="4">G protein-coupled receptor</fullName>
    </recommendedName>
</protein>
<name>A0AAV5VVA8_9BILA</name>
<gene>
    <name evidence="2" type="ORF">PFISCL1PPCAC_12996</name>
</gene>
<feature type="transmembrane region" description="Helical" evidence="1">
    <location>
        <begin position="80"/>
        <end position="103"/>
    </location>
</feature>
<evidence type="ECO:0000256" key="1">
    <source>
        <dbReference type="SAM" id="Phobius"/>
    </source>
</evidence>
<sequence length="117" mass="12750">RSMSTEYLQVTVIAIYLMVVKTPPPGRAFARYLILLQPSILSVDLNFGLLGSPIGLYPVPGGLCNGILCTVFGFSGHAGIILMFFTVSYVAVCISFCFHFKYITILAMVEHRPVSAS</sequence>
<dbReference type="EMBL" id="BTSY01000004">
    <property type="protein sequence ID" value="GMT21699.1"/>
    <property type="molecule type" value="Genomic_DNA"/>
</dbReference>
<feature type="transmembrane region" description="Helical" evidence="1">
    <location>
        <begin position="54"/>
        <end position="74"/>
    </location>
</feature>
<dbReference type="Pfam" id="PF10327">
    <property type="entry name" value="7TM_GPCR_Sri"/>
    <property type="match status" value="1"/>
</dbReference>
<dbReference type="PANTHER" id="PTHR45830:SF15">
    <property type="entry name" value="SERPENTINE RECEPTOR, CLASS I"/>
    <property type="match status" value="1"/>
</dbReference>
<comment type="caution">
    <text evidence="2">The sequence shown here is derived from an EMBL/GenBank/DDBJ whole genome shotgun (WGS) entry which is preliminary data.</text>
</comment>
<dbReference type="AlphaFoldDB" id="A0AAV5VVA8"/>
<keyword evidence="1" id="KW-1133">Transmembrane helix</keyword>
<organism evidence="2 3">
    <name type="scientific">Pristionchus fissidentatus</name>
    <dbReference type="NCBI Taxonomy" id="1538716"/>
    <lineage>
        <taxon>Eukaryota</taxon>
        <taxon>Metazoa</taxon>
        <taxon>Ecdysozoa</taxon>
        <taxon>Nematoda</taxon>
        <taxon>Chromadorea</taxon>
        <taxon>Rhabditida</taxon>
        <taxon>Rhabditina</taxon>
        <taxon>Diplogasteromorpha</taxon>
        <taxon>Diplogasteroidea</taxon>
        <taxon>Neodiplogasteridae</taxon>
        <taxon>Pristionchus</taxon>
    </lineage>
</organism>
<dbReference type="InterPro" id="IPR019429">
    <property type="entry name" value="7TM_GPCR_serpentine_rcpt_Sri"/>
</dbReference>
<keyword evidence="3" id="KW-1185">Reference proteome</keyword>
<proteinExistence type="predicted"/>
<feature type="non-terminal residue" evidence="2">
    <location>
        <position position="117"/>
    </location>
</feature>
<feature type="non-terminal residue" evidence="2">
    <location>
        <position position="1"/>
    </location>
</feature>
<evidence type="ECO:0008006" key="4">
    <source>
        <dbReference type="Google" id="ProtNLM"/>
    </source>
</evidence>
<accession>A0AAV5VVA8</accession>
<dbReference type="Proteomes" id="UP001432322">
    <property type="component" value="Unassembled WGS sequence"/>
</dbReference>